<name>A0A5P1EU55_ASPOF</name>
<dbReference type="Proteomes" id="UP000243459">
    <property type="component" value="Chromosome 5"/>
</dbReference>
<evidence type="ECO:0000313" key="3">
    <source>
        <dbReference type="EMBL" id="ONK68249.1"/>
    </source>
</evidence>
<dbReference type="Gramene" id="ONK68249">
    <property type="protein sequence ID" value="ONK68249"/>
    <property type="gene ID" value="A4U43_C05F9280"/>
</dbReference>
<evidence type="ECO:0000256" key="1">
    <source>
        <dbReference type="SAM" id="Coils"/>
    </source>
</evidence>
<keyword evidence="1" id="KW-0175">Coiled coil</keyword>
<evidence type="ECO:0000313" key="4">
    <source>
        <dbReference type="Proteomes" id="UP000243459"/>
    </source>
</evidence>
<keyword evidence="4" id="KW-1185">Reference proteome</keyword>
<feature type="compositionally biased region" description="Polar residues" evidence="2">
    <location>
        <begin position="113"/>
        <end position="126"/>
    </location>
</feature>
<feature type="coiled-coil region" evidence="1">
    <location>
        <begin position="19"/>
        <end position="46"/>
    </location>
</feature>
<evidence type="ECO:0000256" key="2">
    <source>
        <dbReference type="SAM" id="MobiDB-lite"/>
    </source>
</evidence>
<organism evidence="3 4">
    <name type="scientific">Asparagus officinalis</name>
    <name type="common">Garden asparagus</name>
    <dbReference type="NCBI Taxonomy" id="4686"/>
    <lineage>
        <taxon>Eukaryota</taxon>
        <taxon>Viridiplantae</taxon>
        <taxon>Streptophyta</taxon>
        <taxon>Embryophyta</taxon>
        <taxon>Tracheophyta</taxon>
        <taxon>Spermatophyta</taxon>
        <taxon>Magnoliopsida</taxon>
        <taxon>Liliopsida</taxon>
        <taxon>Asparagales</taxon>
        <taxon>Asparagaceae</taxon>
        <taxon>Asparagoideae</taxon>
        <taxon>Asparagus</taxon>
    </lineage>
</organism>
<dbReference type="AlphaFoldDB" id="A0A5P1EU55"/>
<dbReference type="EMBL" id="CM007385">
    <property type="protein sequence ID" value="ONK68249.1"/>
    <property type="molecule type" value="Genomic_DNA"/>
</dbReference>
<reference evidence="4" key="1">
    <citation type="journal article" date="2017" name="Nat. Commun.">
        <title>The asparagus genome sheds light on the origin and evolution of a young Y chromosome.</title>
        <authorList>
            <person name="Harkess A."/>
            <person name="Zhou J."/>
            <person name="Xu C."/>
            <person name="Bowers J.E."/>
            <person name="Van der Hulst R."/>
            <person name="Ayyampalayam S."/>
            <person name="Mercati F."/>
            <person name="Riccardi P."/>
            <person name="McKain M.R."/>
            <person name="Kakrana A."/>
            <person name="Tang H."/>
            <person name="Ray J."/>
            <person name="Groenendijk J."/>
            <person name="Arikit S."/>
            <person name="Mathioni S.M."/>
            <person name="Nakano M."/>
            <person name="Shan H."/>
            <person name="Telgmann-Rauber A."/>
            <person name="Kanno A."/>
            <person name="Yue Z."/>
            <person name="Chen H."/>
            <person name="Li W."/>
            <person name="Chen Y."/>
            <person name="Xu X."/>
            <person name="Zhang Y."/>
            <person name="Luo S."/>
            <person name="Chen H."/>
            <person name="Gao J."/>
            <person name="Mao Z."/>
            <person name="Pires J.C."/>
            <person name="Luo M."/>
            <person name="Kudrna D."/>
            <person name="Wing R.A."/>
            <person name="Meyers B.C."/>
            <person name="Yi K."/>
            <person name="Kong H."/>
            <person name="Lavrijsen P."/>
            <person name="Sunseri F."/>
            <person name="Falavigna A."/>
            <person name="Ye Y."/>
            <person name="Leebens-Mack J.H."/>
            <person name="Chen G."/>
        </authorList>
    </citation>
    <scope>NUCLEOTIDE SEQUENCE [LARGE SCALE GENOMIC DNA]</scope>
    <source>
        <strain evidence="4">cv. DH0086</strain>
    </source>
</reference>
<feature type="region of interest" description="Disordered" evidence="2">
    <location>
        <begin position="104"/>
        <end position="138"/>
    </location>
</feature>
<gene>
    <name evidence="3" type="ORF">A4U43_C05F9280</name>
</gene>
<sequence length="138" mass="15753">MERELAYKDEELKVVAVDARHHKAQLAQALEEVKSLKEDLNHAHQDIGLPSKGLVLLELKRKIYGPNWIRRFGSSACYEGSITRDWLAKLWTKEMKKLAMTEKRRERIVKQPPDSQNLGGLLSPNSPEEVLGSYSDSI</sequence>
<protein>
    <submittedName>
        <fullName evidence="3">Uncharacterized protein</fullName>
    </submittedName>
</protein>
<proteinExistence type="predicted"/>
<accession>A0A5P1EU55</accession>